<keyword evidence="4" id="KW-1185">Reference proteome</keyword>
<comment type="similarity">
    <text evidence="1">Belongs to the GSKIP family.</text>
</comment>
<feature type="domain" description="GSKIP" evidence="2">
    <location>
        <begin position="14"/>
        <end position="114"/>
    </location>
</feature>
<dbReference type="PANTHER" id="PTHR12490">
    <property type="entry name" value="GSK3B-INTERACTING PROTEIN"/>
    <property type="match status" value="1"/>
</dbReference>
<dbReference type="FunFam" id="3.30.2280.10:FF:000004">
    <property type="entry name" value="Protein CBG05668"/>
    <property type="match status" value="1"/>
</dbReference>
<dbReference type="InterPro" id="IPR007967">
    <property type="entry name" value="GSKIP_dom"/>
</dbReference>
<dbReference type="OrthoDB" id="5804279at2759"/>
<evidence type="ECO:0000313" key="3">
    <source>
        <dbReference type="EMBL" id="PIO57162.1"/>
    </source>
</evidence>
<dbReference type="InterPro" id="IPR037395">
    <property type="entry name" value="GSKIP"/>
</dbReference>
<organism evidence="3 4">
    <name type="scientific">Teladorsagia circumcincta</name>
    <name type="common">Brown stomach worm</name>
    <name type="synonym">Ostertagia circumcincta</name>
    <dbReference type="NCBI Taxonomy" id="45464"/>
    <lineage>
        <taxon>Eukaryota</taxon>
        <taxon>Metazoa</taxon>
        <taxon>Ecdysozoa</taxon>
        <taxon>Nematoda</taxon>
        <taxon>Chromadorea</taxon>
        <taxon>Rhabditida</taxon>
        <taxon>Rhabditina</taxon>
        <taxon>Rhabditomorpha</taxon>
        <taxon>Strongyloidea</taxon>
        <taxon>Trichostrongylidae</taxon>
        <taxon>Teladorsagia</taxon>
    </lineage>
</organism>
<evidence type="ECO:0000313" key="4">
    <source>
        <dbReference type="Proteomes" id="UP000230423"/>
    </source>
</evidence>
<dbReference type="Proteomes" id="UP000230423">
    <property type="component" value="Unassembled WGS sequence"/>
</dbReference>
<dbReference type="Gene3D" id="3.30.2280.10">
    <property type="entry name" value="Hypothetical protein (hspc210)"/>
    <property type="match status" value="1"/>
</dbReference>
<evidence type="ECO:0000256" key="1">
    <source>
        <dbReference type="ARBA" id="ARBA00009571"/>
    </source>
</evidence>
<dbReference type="EMBL" id="KZ367228">
    <property type="protein sequence ID" value="PIO57162.1"/>
    <property type="molecule type" value="Genomic_DNA"/>
</dbReference>
<dbReference type="GO" id="GO:0019207">
    <property type="term" value="F:kinase regulator activity"/>
    <property type="evidence" value="ECO:0007669"/>
    <property type="project" value="TreeGrafter"/>
</dbReference>
<reference evidence="3 4" key="1">
    <citation type="submission" date="2015-09" db="EMBL/GenBank/DDBJ databases">
        <title>Draft genome of the parasitic nematode Teladorsagia circumcincta isolate WARC Sus (inbred).</title>
        <authorList>
            <person name="Mitreva M."/>
        </authorList>
    </citation>
    <scope>NUCLEOTIDE SEQUENCE [LARGE SCALE GENOMIC DNA]</scope>
    <source>
        <strain evidence="3 4">S</strain>
    </source>
</reference>
<gene>
    <name evidence="3" type="ORF">TELCIR_21434</name>
</gene>
<dbReference type="InterPro" id="IPR023231">
    <property type="entry name" value="GSKIP_dom_sf"/>
</dbReference>
<protein>
    <recommendedName>
        <fullName evidence="2">GSKIP domain-containing protein</fullName>
    </recommendedName>
</protein>
<dbReference type="Pfam" id="PF05303">
    <property type="entry name" value="GSKIP_dom"/>
    <property type="match status" value="1"/>
</dbReference>
<dbReference type="GO" id="GO:0005737">
    <property type="term" value="C:cytoplasm"/>
    <property type="evidence" value="ECO:0007669"/>
    <property type="project" value="TreeGrafter"/>
</dbReference>
<dbReference type="AlphaFoldDB" id="A0A2G9THZ9"/>
<name>A0A2G9THZ9_TELCI</name>
<dbReference type="SUPFAM" id="SSF103107">
    <property type="entry name" value="Hypothetical protein c14orf129, hspc210"/>
    <property type="match status" value="1"/>
</dbReference>
<dbReference type="PANTHER" id="PTHR12490:SF5">
    <property type="entry name" value="GSKIP DOMAIN-CONTAINING PROTEIN"/>
    <property type="match status" value="1"/>
</dbReference>
<sequence>MIDLGGHAGPSSLELEAIAAVHELSYGVQSMSVSEMLPRTADMIFVNLTTIEGQPYCLELTHKGWRITSLRTDCMIGDFTRIELFTKYYASPCELMETISPGFRERSNEKLSLRQKMIEVSLSRQSNRKR</sequence>
<dbReference type="GO" id="GO:0060828">
    <property type="term" value="P:regulation of canonical Wnt signaling pathway"/>
    <property type="evidence" value="ECO:0007669"/>
    <property type="project" value="InterPro"/>
</dbReference>
<proteinExistence type="inferred from homology"/>
<dbReference type="GO" id="GO:0051018">
    <property type="term" value="F:protein kinase A binding"/>
    <property type="evidence" value="ECO:0007669"/>
    <property type="project" value="TreeGrafter"/>
</dbReference>
<evidence type="ECO:0000259" key="2">
    <source>
        <dbReference type="Pfam" id="PF05303"/>
    </source>
</evidence>
<accession>A0A2G9THZ9</accession>